<sequence length="896" mass="100719">MLISRLTLASPPPIRFLPSLSILHSNRPFRQVTMATAKPAFERLPTHILPVNYNLKLEPNLKDFTFKGNVVIDTKVSKDVNSVTLNSCEIEIDSCTYEANIPGSNLQGGNVEYHKDSEIVKLTFNDALTGDGKLSLAFRGVLNDQMKGFYRSKYTTPEGEDRYAAATQFESVDARRAFPCWDEPALKASFDVTLVVPSDKLALSNMPITSDELQGDNRVVTFARTPIMSTYLLAFVVGEFDYVEATDTDGILIRVYTPKGKKEQGLFALDVATKALPFYKDYFSIKYPLPKMDLIAIPDFAAGAMENWGLVTYRETCLLLDPKHSPINQKKYVALVVAHELAHQWFGNLVTMEWWTHLWLNEGFASWMEFWCLDKLFPEFDMWTQFVNMDFDSALRLDALMNSHPVEVAVGHPSEIEEIFDSISYSKGASIIRMLHDFIGDDSFKKGMHSYLTKYSYKNTQTEDLWCSLEEASGKPITKIMSTFTLQMGFPVIKVSSKMDGATRVLTVQQSKFNADGSSPDPTFQWIVPVTIGTGTDPNKHSFVLESAEKEIRLEGVSAHECLSLNPGYRGFYRVQYSGDMLANILSDVKQLKLTPSDRLGLHNDLYAQAKAGIISTTDLLETVQSMTHETLYTVWRALAGSVSALHNLMSHTPHQDSYKRFGRDIFRGIASKIGWNQKDNEDPLDTMLRPIVIGAMLLYEDEAYLAIAKEKFWNHMNGTETLSADLRSAVYCCQARMEGAKVLQTLIKLLKSTDLQEEQVRIIASLGSVREPELIKQVLELSMSNDIRSQDMDTCVAGCLATAKGKELAWEFVKHNWKAINDKFKGGFLLVGLVECTTTGFFDADKIADITGFFESNPCSSVDRTIKQSCERIKLQSDWLRRDGDAIGAWANARK</sequence>
<evidence type="ECO:0000256" key="5">
    <source>
        <dbReference type="ARBA" id="ARBA00022670"/>
    </source>
</evidence>
<dbReference type="GO" id="GO:0008270">
    <property type="term" value="F:zinc ion binding"/>
    <property type="evidence" value="ECO:0007669"/>
    <property type="project" value="UniProtKB-UniRule"/>
</dbReference>
<feature type="binding site" evidence="12">
    <location>
        <position position="339"/>
    </location>
    <ligand>
        <name>Zn(2+)</name>
        <dbReference type="ChEBI" id="CHEBI:29105"/>
        <note>catalytic</note>
    </ligand>
</feature>
<accession>A0AAV7JC85</accession>
<dbReference type="EMBL" id="JAKMXF010000356">
    <property type="protein sequence ID" value="KAI6646329.1"/>
    <property type="molecule type" value="Genomic_DNA"/>
</dbReference>
<reference evidence="18 19" key="1">
    <citation type="journal article" date="2023" name="BMC Biol.">
        <title>The compact genome of the sponge Oopsacas minuta (Hexactinellida) is lacking key metazoan core genes.</title>
        <authorList>
            <person name="Santini S."/>
            <person name="Schenkelaars Q."/>
            <person name="Jourda C."/>
            <person name="Duchesne M."/>
            <person name="Belahbib H."/>
            <person name="Rocher C."/>
            <person name="Selva M."/>
            <person name="Riesgo A."/>
            <person name="Vervoort M."/>
            <person name="Leys S.P."/>
            <person name="Kodjabachian L."/>
            <person name="Le Bivic A."/>
            <person name="Borchiellini C."/>
            <person name="Claverie J.M."/>
            <person name="Renard E."/>
        </authorList>
    </citation>
    <scope>NUCLEOTIDE SEQUENCE [LARGE SCALE GENOMIC DNA]</scope>
    <source>
        <strain evidence="18">SPO-2</strain>
    </source>
</reference>
<evidence type="ECO:0000256" key="6">
    <source>
        <dbReference type="ARBA" id="ARBA00022723"/>
    </source>
</evidence>
<keyword evidence="5 14" id="KW-0645">Protease</keyword>
<dbReference type="Gene3D" id="1.10.390.10">
    <property type="entry name" value="Neutral Protease Domain 2"/>
    <property type="match status" value="1"/>
</dbReference>
<comment type="caution">
    <text evidence="18">The sequence shown here is derived from an EMBL/GenBank/DDBJ whole genome shotgun (WGS) entry which is preliminary data.</text>
</comment>
<protein>
    <recommendedName>
        <fullName evidence="14">Aminopeptidase</fullName>
        <ecNumber evidence="14">3.4.11.-</ecNumber>
    </recommendedName>
</protein>
<evidence type="ECO:0000256" key="7">
    <source>
        <dbReference type="ARBA" id="ARBA00022801"/>
    </source>
</evidence>
<dbReference type="FunFam" id="2.60.40.1910:FF:000002">
    <property type="entry name" value="Aminopeptidase"/>
    <property type="match status" value="1"/>
</dbReference>
<evidence type="ECO:0000256" key="12">
    <source>
        <dbReference type="PIRSR" id="PIRSR634016-3"/>
    </source>
</evidence>
<dbReference type="Gene3D" id="2.60.40.1730">
    <property type="entry name" value="tricorn interacting facor f3 domain"/>
    <property type="match status" value="1"/>
</dbReference>
<evidence type="ECO:0000256" key="11">
    <source>
        <dbReference type="PIRSR" id="PIRSR634016-1"/>
    </source>
</evidence>
<evidence type="ECO:0000256" key="2">
    <source>
        <dbReference type="ARBA" id="ARBA00010136"/>
    </source>
</evidence>
<evidence type="ECO:0000313" key="18">
    <source>
        <dbReference type="EMBL" id="KAI6646329.1"/>
    </source>
</evidence>
<feature type="domain" description="Peptidase M1 membrane alanine aminopeptidase" evidence="15">
    <location>
        <begin position="267"/>
        <end position="484"/>
    </location>
</feature>
<keyword evidence="4" id="KW-0963">Cytoplasm</keyword>
<dbReference type="SUPFAM" id="SSF63737">
    <property type="entry name" value="Leukotriene A4 hydrolase N-terminal domain"/>
    <property type="match status" value="1"/>
</dbReference>
<keyword evidence="8 12" id="KW-0862">Zinc</keyword>
<dbReference type="EC" id="3.4.11.-" evidence="14"/>
<dbReference type="Pfam" id="PF01433">
    <property type="entry name" value="Peptidase_M1"/>
    <property type="match status" value="1"/>
</dbReference>
<dbReference type="PRINTS" id="PR00756">
    <property type="entry name" value="ALADIPTASE"/>
</dbReference>
<dbReference type="InterPro" id="IPR034016">
    <property type="entry name" value="M1_APN-typ"/>
</dbReference>
<dbReference type="GO" id="GO:0043171">
    <property type="term" value="P:peptide catabolic process"/>
    <property type="evidence" value="ECO:0007669"/>
    <property type="project" value="TreeGrafter"/>
</dbReference>
<dbReference type="Gene3D" id="1.25.50.20">
    <property type="match status" value="1"/>
</dbReference>
<dbReference type="PANTHER" id="PTHR11533:SF174">
    <property type="entry name" value="PUROMYCIN-SENSITIVE AMINOPEPTIDASE-RELATED"/>
    <property type="match status" value="1"/>
</dbReference>
<feature type="domain" description="Aminopeptidase N-like N-terminal" evidence="17">
    <location>
        <begin position="50"/>
        <end position="232"/>
    </location>
</feature>
<dbReference type="PANTHER" id="PTHR11533">
    <property type="entry name" value="PROTEASE M1 ZINC METALLOPROTEASE"/>
    <property type="match status" value="1"/>
</dbReference>
<dbReference type="GO" id="GO:0006508">
    <property type="term" value="P:proteolysis"/>
    <property type="evidence" value="ECO:0007669"/>
    <property type="project" value="UniProtKB-KW"/>
</dbReference>
<dbReference type="InterPro" id="IPR027268">
    <property type="entry name" value="Peptidase_M4/M1_CTD_sf"/>
</dbReference>
<keyword evidence="3 14" id="KW-0031">Aminopeptidase</keyword>
<evidence type="ECO:0000256" key="3">
    <source>
        <dbReference type="ARBA" id="ARBA00022438"/>
    </source>
</evidence>
<name>A0AAV7JC85_9METZ</name>
<dbReference type="InterPro" id="IPR024571">
    <property type="entry name" value="ERAP1-like_C_dom"/>
</dbReference>
<comment type="catalytic activity">
    <reaction evidence="10">
        <text>Release of an N-terminal amino acid, preferentially alanine, from a wide range of peptides, amides and arylamides.</text>
        <dbReference type="EC" id="3.4.11.14"/>
    </reaction>
</comment>
<dbReference type="FunFam" id="2.60.40.1730:FF:000002">
    <property type="entry name" value="Aminopeptidase"/>
    <property type="match status" value="1"/>
</dbReference>
<keyword evidence="19" id="KW-1185">Reference proteome</keyword>
<dbReference type="InterPro" id="IPR045357">
    <property type="entry name" value="Aminopeptidase_N-like_N"/>
</dbReference>
<dbReference type="InterPro" id="IPR001930">
    <property type="entry name" value="Peptidase_M1"/>
</dbReference>
<feature type="binding site" evidence="12">
    <location>
        <position position="362"/>
    </location>
    <ligand>
        <name>Zn(2+)</name>
        <dbReference type="ChEBI" id="CHEBI:29105"/>
        <note>catalytic</note>
    </ligand>
</feature>
<evidence type="ECO:0000256" key="13">
    <source>
        <dbReference type="PIRSR" id="PIRSR634016-4"/>
    </source>
</evidence>
<dbReference type="GO" id="GO:0016285">
    <property type="term" value="F:alanyl aminopeptidase activity"/>
    <property type="evidence" value="ECO:0007669"/>
    <property type="project" value="UniProtKB-EC"/>
</dbReference>
<feature type="domain" description="ERAP1-like C-terminal" evidence="16">
    <location>
        <begin position="565"/>
        <end position="875"/>
    </location>
</feature>
<comment type="similarity">
    <text evidence="2 14">Belongs to the peptidase M1 family.</text>
</comment>
<dbReference type="InterPro" id="IPR050344">
    <property type="entry name" value="Peptidase_M1_aminopeptidases"/>
</dbReference>
<dbReference type="SUPFAM" id="SSF55486">
    <property type="entry name" value="Metalloproteases ('zincins'), catalytic domain"/>
    <property type="match status" value="1"/>
</dbReference>
<dbReference type="CDD" id="cd09601">
    <property type="entry name" value="M1_APN-Q_like"/>
    <property type="match status" value="1"/>
</dbReference>
<gene>
    <name evidence="18" type="ORF">LOD99_9281</name>
</gene>
<evidence type="ECO:0000259" key="16">
    <source>
        <dbReference type="Pfam" id="PF11838"/>
    </source>
</evidence>
<feature type="site" description="Transition state stabilizer" evidence="13">
    <location>
        <position position="425"/>
    </location>
</feature>
<evidence type="ECO:0000256" key="4">
    <source>
        <dbReference type="ARBA" id="ARBA00022490"/>
    </source>
</evidence>
<dbReference type="Pfam" id="PF11838">
    <property type="entry name" value="ERAP1_C"/>
    <property type="match status" value="1"/>
</dbReference>
<evidence type="ECO:0000259" key="17">
    <source>
        <dbReference type="Pfam" id="PF17900"/>
    </source>
</evidence>
<dbReference type="GO" id="GO:0005615">
    <property type="term" value="C:extracellular space"/>
    <property type="evidence" value="ECO:0007669"/>
    <property type="project" value="TreeGrafter"/>
</dbReference>
<proteinExistence type="inferred from homology"/>
<dbReference type="Gene3D" id="2.60.40.1910">
    <property type="match status" value="1"/>
</dbReference>
<dbReference type="Pfam" id="PF17900">
    <property type="entry name" value="Peptidase_M1_N"/>
    <property type="match status" value="1"/>
</dbReference>
<dbReference type="Proteomes" id="UP001165289">
    <property type="component" value="Unassembled WGS sequence"/>
</dbReference>
<evidence type="ECO:0000256" key="8">
    <source>
        <dbReference type="ARBA" id="ARBA00022833"/>
    </source>
</evidence>
<dbReference type="GO" id="GO:0016020">
    <property type="term" value="C:membrane"/>
    <property type="evidence" value="ECO:0007669"/>
    <property type="project" value="TreeGrafter"/>
</dbReference>
<dbReference type="InterPro" id="IPR014782">
    <property type="entry name" value="Peptidase_M1_dom"/>
</dbReference>
<organism evidence="18 19">
    <name type="scientific">Oopsacas minuta</name>
    <dbReference type="NCBI Taxonomy" id="111878"/>
    <lineage>
        <taxon>Eukaryota</taxon>
        <taxon>Metazoa</taxon>
        <taxon>Porifera</taxon>
        <taxon>Hexactinellida</taxon>
        <taxon>Hexasterophora</taxon>
        <taxon>Lyssacinosida</taxon>
        <taxon>Leucopsacidae</taxon>
        <taxon>Oopsacas</taxon>
    </lineage>
</organism>
<dbReference type="GO" id="GO:0070006">
    <property type="term" value="F:metalloaminopeptidase activity"/>
    <property type="evidence" value="ECO:0007669"/>
    <property type="project" value="TreeGrafter"/>
</dbReference>
<comment type="cofactor">
    <cofactor evidence="12 14">
        <name>Zn(2+)</name>
        <dbReference type="ChEBI" id="CHEBI:29105"/>
    </cofactor>
    <text evidence="12 14">Binds 1 zinc ion per subunit.</text>
</comment>
<evidence type="ECO:0000256" key="9">
    <source>
        <dbReference type="ARBA" id="ARBA00023049"/>
    </source>
</evidence>
<keyword evidence="9 14" id="KW-0482">Metalloprotease</keyword>
<dbReference type="GO" id="GO:0005737">
    <property type="term" value="C:cytoplasm"/>
    <property type="evidence" value="ECO:0007669"/>
    <property type="project" value="UniProtKB-SubCell"/>
</dbReference>
<dbReference type="AlphaFoldDB" id="A0AAV7JC85"/>
<dbReference type="InterPro" id="IPR042097">
    <property type="entry name" value="Aminopeptidase_N-like_N_sf"/>
</dbReference>
<evidence type="ECO:0000259" key="15">
    <source>
        <dbReference type="Pfam" id="PF01433"/>
    </source>
</evidence>
<dbReference type="FunFam" id="1.10.390.10:FF:000001">
    <property type="entry name" value="Aminopeptidase"/>
    <property type="match status" value="1"/>
</dbReference>
<evidence type="ECO:0000256" key="14">
    <source>
        <dbReference type="RuleBase" id="RU364040"/>
    </source>
</evidence>
<comment type="subcellular location">
    <subcellularLocation>
        <location evidence="1">Cytoplasm</location>
    </subcellularLocation>
</comment>
<keyword evidence="7 14" id="KW-0378">Hydrolase</keyword>
<feature type="binding site" evidence="12">
    <location>
        <position position="343"/>
    </location>
    <ligand>
        <name>Zn(2+)</name>
        <dbReference type="ChEBI" id="CHEBI:29105"/>
        <note>catalytic</note>
    </ligand>
</feature>
<dbReference type="FunFam" id="1.25.50.20:FF:000002">
    <property type="entry name" value="Aminopeptidase"/>
    <property type="match status" value="1"/>
</dbReference>
<evidence type="ECO:0000256" key="1">
    <source>
        <dbReference type="ARBA" id="ARBA00004496"/>
    </source>
</evidence>
<feature type="active site" description="Proton acceptor" evidence="11">
    <location>
        <position position="340"/>
    </location>
</feature>
<evidence type="ECO:0000313" key="19">
    <source>
        <dbReference type="Proteomes" id="UP001165289"/>
    </source>
</evidence>
<dbReference type="GO" id="GO:0042277">
    <property type="term" value="F:peptide binding"/>
    <property type="evidence" value="ECO:0007669"/>
    <property type="project" value="TreeGrafter"/>
</dbReference>
<keyword evidence="6 12" id="KW-0479">Metal-binding</keyword>
<evidence type="ECO:0000256" key="10">
    <source>
        <dbReference type="ARBA" id="ARBA00052895"/>
    </source>
</evidence>